<dbReference type="Proteomes" id="UP000597338">
    <property type="component" value="Unassembled WGS sequence"/>
</dbReference>
<name>A0ABQ1M5U4_9SPHI</name>
<comment type="caution">
    <text evidence="1">The sequence shown here is derived from an EMBL/GenBank/DDBJ whole genome shotgun (WGS) entry which is preliminary data.</text>
</comment>
<sequence>MSEPNSLYVKIEIKKERLQEFLDGKPKEVVLDDDWTAWWDLHDMVSKPPLTDIQPYRLDTNRTLIDEFLKDTRMGAAQHYDDAPGTWYLIILMFSENYLEILPMLAWLKDLAQYQEKHQRGTALIYDFLWGDGSVMAQLDFSAQQANLTNATRMSDIDAEVLNEANSALDTMLNDLQKRYNH</sequence>
<evidence type="ECO:0000313" key="1">
    <source>
        <dbReference type="EMBL" id="GGC35467.1"/>
    </source>
</evidence>
<dbReference type="RefSeq" id="WP_188752028.1">
    <property type="nucleotide sequence ID" value="NZ_BMIK01000010.1"/>
</dbReference>
<evidence type="ECO:0000313" key="2">
    <source>
        <dbReference type="Proteomes" id="UP000597338"/>
    </source>
</evidence>
<dbReference type="EMBL" id="BMIK01000010">
    <property type="protein sequence ID" value="GGC35467.1"/>
    <property type="molecule type" value="Genomic_DNA"/>
</dbReference>
<organism evidence="1 2">
    <name type="scientific">Parapedobacter defluvii</name>
    <dbReference type="NCBI Taxonomy" id="2045106"/>
    <lineage>
        <taxon>Bacteria</taxon>
        <taxon>Pseudomonadati</taxon>
        <taxon>Bacteroidota</taxon>
        <taxon>Sphingobacteriia</taxon>
        <taxon>Sphingobacteriales</taxon>
        <taxon>Sphingobacteriaceae</taxon>
        <taxon>Parapedobacter</taxon>
    </lineage>
</organism>
<proteinExistence type="predicted"/>
<keyword evidence="2" id="KW-1185">Reference proteome</keyword>
<reference evidence="2" key="1">
    <citation type="journal article" date="2019" name="Int. J. Syst. Evol. Microbiol.">
        <title>The Global Catalogue of Microorganisms (GCM) 10K type strain sequencing project: providing services to taxonomists for standard genome sequencing and annotation.</title>
        <authorList>
            <consortium name="The Broad Institute Genomics Platform"/>
            <consortium name="The Broad Institute Genome Sequencing Center for Infectious Disease"/>
            <person name="Wu L."/>
            <person name="Ma J."/>
        </authorList>
    </citation>
    <scope>NUCLEOTIDE SEQUENCE [LARGE SCALE GENOMIC DNA]</scope>
    <source>
        <strain evidence="2">CGMCC 1.15342</strain>
    </source>
</reference>
<gene>
    <name evidence="1" type="ORF">GCM10011386_29500</name>
</gene>
<accession>A0ABQ1M5U4</accession>
<protein>
    <submittedName>
        <fullName evidence="1">Uncharacterized protein</fullName>
    </submittedName>
</protein>